<dbReference type="Proteomes" id="UP000789375">
    <property type="component" value="Unassembled WGS sequence"/>
</dbReference>
<comment type="caution">
    <text evidence="1">The sequence shown here is derived from an EMBL/GenBank/DDBJ whole genome shotgun (WGS) entry which is preliminary data.</text>
</comment>
<evidence type="ECO:0000313" key="1">
    <source>
        <dbReference type="EMBL" id="CAG8492130.1"/>
    </source>
</evidence>
<protein>
    <submittedName>
        <fullName evidence="1">6600_t:CDS:1</fullName>
    </submittedName>
</protein>
<name>A0A9N8WSM0_FUNMO</name>
<evidence type="ECO:0000313" key="2">
    <source>
        <dbReference type="Proteomes" id="UP000789375"/>
    </source>
</evidence>
<organism evidence="1 2">
    <name type="scientific">Funneliformis mosseae</name>
    <name type="common">Endomycorrhizal fungus</name>
    <name type="synonym">Glomus mosseae</name>
    <dbReference type="NCBI Taxonomy" id="27381"/>
    <lineage>
        <taxon>Eukaryota</taxon>
        <taxon>Fungi</taxon>
        <taxon>Fungi incertae sedis</taxon>
        <taxon>Mucoromycota</taxon>
        <taxon>Glomeromycotina</taxon>
        <taxon>Glomeromycetes</taxon>
        <taxon>Glomerales</taxon>
        <taxon>Glomeraceae</taxon>
        <taxon>Funneliformis</taxon>
    </lineage>
</organism>
<accession>A0A9N8WSM0</accession>
<keyword evidence="2" id="KW-1185">Reference proteome</keyword>
<sequence>MNLNVNCNYTFDFILGYARNFTSFYVGFFEKSSYVVSSTEEKVKKKFKIQAVDKFGAVDNQSDSSWPQLSGGTLQTGVEYIGNREERSQKEREHSQQQTNTSRIYNFCDFYEGSCMTNSSLRINESKAHHGHSYKQLRTFFLILDDDEAYLSFSCPKIDIKCNKSGKNL</sequence>
<gene>
    <name evidence="1" type="ORF">FMOSSE_LOCUS3592</name>
</gene>
<reference evidence="1" key="1">
    <citation type="submission" date="2021-06" db="EMBL/GenBank/DDBJ databases">
        <authorList>
            <person name="Kallberg Y."/>
            <person name="Tangrot J."/>
            <person name="Rosling A."/>
        </authorList>
    </citation>
    <scope>NUCLEOTIDE SEQUENCE</scope>
    <source>
        <strain evidence="1">87-6 pot B 2015</strain>
    </source>
</reference>
<proteinExistence type="predicted"/>
<dbReference type="EMBL" id="CAJVPP010000544">
    <property type="protein sequence ID" value="CAG8492130.1"/>
    <property type="molecule type" value="Genomic_DNA"/>
</dbReference>
<dbReference type="AlphaFoldDB" id="A0A9N8WSM0"/>